<accession>A0ABZ2KI97</accession>
<dbReference type="InterPro" id="IPR036390">
    <property type="entry name" value="WH_DNA-bd_sf"/>
</dbReference>
<dbReference type="PANTHER" id="PTHR33202">
    <property type="entry name" value="ZINC UPTAKE REGULATION PROTEIN"/>
    <property type="match status" value="1"/>
</dbReference>
<dbReference type="Pfam" id="PF01475">
    <property type="entry name" value="FUR"/>
    <property type="match status" value="1"/>
</dbReference>
<dbReference type="InterPro" id="IPR036388">
    <property type="entry name" value="WH-like_DNA-bd_sf"/>
</dbReference>
<dbReference type="Gene3D" id="1.10.10.10">
    <property type="entry name" value="Winged helix-like DNA-binding domain superfamily/Winged helix DNA-binding domain"/>
    <property type="match status" value="1"/>
</dbReference>
<reference evidence="2 3" key="1">
    <citation type="submission" date="2021-12" db="EMBL/GenBank/DDBJ databases">
        <title>Discovery of the Pendulisporaceae a myxobacterial family with distinct sporulation behavior and unique specialized metabolism.</title>
        <authorList>
            <person name="Garcia R."/>
            <person name="Popoff A."/>
            <person name="Bader C.D."/>
            <person name="Loehr J."/>
            <person name="Walesch S."/>
            <person name="Walt C."/>
            <person name="Boldt J."/>
            <person name="Bunk B."/>
            <person name="Haeckl F.J.F.P.J."/>
            <person name="Gunesch A.P."/>
            <person name="Birkelbach J."/>
            <person name="Nuebel U."/>
            <person name="Pietschmann T."/>
            <person name="Bach T."/>
            <person name="Mueller R."/>
        </authorList>
    </citation>
    <scope>NUCLEOTIDE SEQUENCE [LARGE SCALE GENOMIC DNA]</scope>
    <source>
        <strain evidence="2 3">MSr12523</strain>
    </source>
</reference>
<dbReference type="SUPFAM" id="SSF46785">
    <property type="entry name" value="Winged helix' DNA-binding domain"/>
    <property type="match status" value="1"/>
</dbReference>
<name>A0ABZ2KI97_9BACT</name>
<dbReference type="CDD" id="cd07153">
    <property type="entry name" value="Fur_like"/>
    <property type="match status" value="1"/>
</dbReference>
<evidence type="ECO:0000313" key="2">
    <source>
        <dbReference type="EMBL" id="WXA98412.1"/>
    </source>
</evidence>
<dbReference type="InterPro" id="IPR002481">
    <property type="entry name" value="FUR"/>
</dbReference>
<gene>
    <name evidence="2" type="ORF">LZC95_16435</name>
</gene>
<dbReference type="RefSeq" id="WP_394849026.1">
    <property type="nucleotide sequence ID" value="NZ_CP089982.1"/>
</dbReference>
<evidence type="ECO:0000313" key="3">
    <source>
        <dbReference type="Proteomes" id="UP001379533"/>
    </source>
</evidence>
<dbReference type="Proteomes" id="UP001379533">
    <property type="component" value="Chromosome"/>
</dbReference>
<keyword evidence="3" id="KW-1185">Reference proteome</keyword>
<dbReference type="PANTHER" id="PTHR33202:SF7">
    <property type="entry name" value="FERRIC UPTAKE REGULATION PROTEIN"/>
    <property type="match status" value="1"/>
</dbReference>
<proteinExistence type="predicted"/>
<dbReference type="EMBL" id="CP089982">
    <property type="protein sequence ID" value="WXA98412.1"/>
    <property type="molecule type" value="Genomic_DNA"/>
</dbReference>
<evidence type="ECO:0000256" key="1">
    <source>
        <dbReference type="SAM" id="MobiDB-lite"/>
    </source>
</evidence>
<feature type="region of interest" description="Disordered" evidence="1">
    <location>
        <begin position="1"/>
        <end position="25"/>
    </location>
</feature>
<protein>
    <submittedName>
        <fullName evidence="2">Transcriptional repressor</fullName>
    </submittedName>
</protein>
<organism evidence="2 3">
    <name type="scientific">Pendulispora brunnea</name>
    <dbReference type="NCBI Taxonomy" id="2905690"/>
    <lineage>
        <taxon>Bacteria</taxon>
        <taxon>Pseudomonadati</taxon>
        <taxon>Myxococcota</taxon>
        <taxon>Myxococcia</taxon>
        <taxon>Myxococcales</taxon>
        <taxon>Sorangiineae</taxon>
        <taxon>Pendulisporaceae</taxon>
        <taxon>Pendulispora</taxon>
    </lineage>
</organism>
<sequence length="157" mass="17522">MSTFGLSLSGVKPAEPQEKGDQGLGPDVVDVLRDHGIQPSAQRVAVAKYVLRTEEHPSADQVWHNVRSGFPMLSRATVYNTLNLFVEKGLLREFILAEGRLVYDPKTEPHHHFIDDVTGKIHDVPWDAVQVSDVRKLPGFAVRDYQVVMRGQKLPSA</sequence>